<accession>A0A6A3IDS4</accession>
<dbReference type="Proteomes" id="UP000429607">
    <property type="component" value="Unassembled WGS sequence"/>
</dbReference>
<name>A0A6A3IDS4_9STRA</name>
<comment type="caution">
    <text evidence="1">The sequence shown here is derived from an EMBL/GenBank/DDBJ whole genome shotgun (WGS) entry which is preliminary data.</text>
</comment>
<evidence type="ECO:0000313" key="2">
    <source>
        <dbReference type="Proteomes" id="UP000429607"/>
    </source>
</evidence>
<dbReference type="EMBL" id="QXFV01003231">
    <property type="protein sequence ID" value="KAE8978665.1"/>
    <property type="molecule type" value="Genomic_DNA"/>
</dbReference>
<gene>
    <name evidence="1" type="ORF">PR001_g24778</name>
</gene>
<organism evidence="1 2">
    <name type="scientific">Phytophthora rubi</name>
    <dbReference type="NCBI Taxonomy" id="129364"/>
    <lineage>
        <taxon>Eukaryota</taxon>
        <taxon>Sar</taxon>
        <taxon>Stramenopiles</taxon>
        <taxon>Oomycota</taxon>
        <taxon>Peronosporomycetes</taxon>
        <taxon>Peronosporales</taxon>
        <taxon>Peronosporaceae</taxon>
        <taxon>Phytophthora</taxon>
    </lineage>
</organism>
<sequence>MDPDLLATFSLLAAAAVLTSLAVARTCWCRRTCAGAAVYSASGDSVDLSGNLIFGAFQC</sequence>
<reference evidence="1 2" key="1">
    <citation type="submission" date="2018-09" db="EMBL/GenBank/DDBJ databases">
        <title>Genomic investigation of the strawberry pathogen Phytophthora fragariae indicates pathogenicity is determined by transcriptional variation in three key races.</title>
        <authorList>
            <person name="Adams T.M."/>
            <person name="Armitage A.D."/>
            <person name="Sobczyk M.K."/>
            <person name="Bates H.J."/>
            <person name="Dunwell J.M."/>
            <person name="Nellist C.F."/>
            <person name="Harrison R.J."/>
        </authorList>
    </citation>
    <scope>NUCLEOTIDE SEQUENCE [LARGE SCALE GENOMIC DNA]</scope>
    <source>
        <strain evidence="1 2">SCRP249</strain>
    </source>
</reference>
<proteinExistence type="predicted"/>
<protein>
    <submittedName>
        <fullName evidence="1">Uncharacterized protein</fullName>
    </submittedName>
</protein>
<evidence type="ECO:0000313" key="1">
    <source>
        <dbReference type="EMBL" id="KAE8978665.1"/>
    </source>
</evidence>
<dbReference type="AlphaFoldDB" id="A0A6A3IDS4"/>